<keyword evidence="5 11" id="KW-1133">Transmembrane helix</keyword>
<dbReference type="Gene3D" id="3.10.250.10">
    <property type="entry name" value="SRCR-like domain"/>
    <property type="match status" value="7"/>
</dbReference>
<feature type="disulfide bond" evidence="10">
    <location>
        <begin position="562"/>
        <end position="572"/>
    </location>
</feature>
<dbReference type="PROSITE" id="PS50287">
    <property type="entry name" value="SRCR_2"/>
    <property type="match status" value="7"/>
</dbReference>
<dbReference type="OrthoDB" id="536948at2759"/>
<evidence type="ECO:0000256" key="10">
    <source>
        <dbReference type="PROSITE-ProRule" id="PRU00196"/>
    </source>
</evidence>
<feature type="domain" description="SRCR" evidence="12">
    <location>
        <begin position="386"/>
        <end position="487"/>
    </location>
</feature>
<feature type="disulfide bond" evidence="10">
    <location>
        <begin position="190"/>
        <end position="254"/>
    </location>
</feature>
<evidence type="ECO:0000256" key="1">
    <source>
        <dbReference type="ARBA" id="ARBA00004167"/>
    </source>
</evidence>
<evidence type="ECO:0000256" key="7">
    <source>
        <dbReference type="ARBA" id="ARBA00023157"/>
    </source>
</evidence>
<feature type="domain" description="SRCR" evidence="12">
    <location>
        <begin position="715"/>
        <end position="817"/>
    </location>
</feature>
<comment type="caution">
    <text evidence="13">The sequence shown here is derived from an EMBL/GenBank/DDBJ whole genome shotgun (WGS) entry which is preliminary data.</text>
</comment>
<dbReference type="SMART" id="SM00202">
    <property type="entry name" value="SR"/>
    <property type="match status" value="7"/>
</dbReference>
<name>A0A2G8KZ44_STIJA</name>
<keyword evidence="7 10" id="KW-1015">Disulfide bond</keyword>
<dbReference type="CDD" id="cd12841">
    <property type="entry name" value="TM_EphA1"/>
    <property type="match status" value="1"/>
</dbReference>
<feature type="domain" description="SRCR" evidence="12">
    <location>
        <begin position="275"/>
        <end position="379"/>
    </location>
</feature>
<reference evidence="13 14" key="1">
    <citation type="journal article" date="2017" name="PLoS Biol.">
        <title>The sea cucumber genome provides insights into morphological evolution and visceral regeneration.</title>
        <authorList>
            <person name="Zhang X."/>
            <person name="Sun L."/>
            <person name="Yuan J."/>
            <person name="Sun Y."/>
            <person name="Gao Y."/>
            <person name="Zhang L."/>
            <person name="Li S."/>
            <person name="Dai H."/>
            <person name="Hamel J.F."/>
            <person name="Liu C."/>
            <person name="Yu Y."/>
            <person name="Liu S."/>
            <person name="Lin W."/>
            <person name="Guo K."/>
            <person name="Jin S."/>
            <person name="Xu P."/>
            <person name="Storey K.B."/>
            <person name="Huan P."/>
            <person name="Zhang T."/>
            <person name="Zhou Y."/>
            <person name="Zhang J."/>
            <person name="Lin C."/>
            <person name="Li X."/>
            <person name="Xing L."/>
            <person name="Huo D."/>
            <person name="Sun M."/>
            <person name="Wang L."/>
            <person name="Mercier A."/>
            <person name="Li F."/>
            <person name="Yang H."/>
            <person name="Xiang J."/>
        </authorList>
    </citation>
    <scope>NUCLEOTIDE SEQUENCE [LARGE SCALE GENOMIC DNA]</scope>
    <source>
        <strain evidence="13">Shaxun</strain>
        <tissue evidence="13">Muscle</tissue>
    </source>
</reference>
<feature type="disulfide bond" evidence="10">
    <location>
        <begin position="348"/>
        <end position="358"/>
    </location>
</feature>
<dbReference type="InterPro" id="IPR036772">
    <property type="entry name" value="SRCR-like_dom_sf"/>
</dbReference>
<dbReference type="Proteomes" id="UP000230750">
    <property type="component" value="Unassembled WGS sequence"/>
</dbReference>
<feature type="disulfide bond" evidence="10">
    <location>
        <begin position="412"/>
        <end position="476"/>
    </location>
</feature>
<dbReference type="EMBL" id="MRZV01000293">
    <property type="protein sequence ID" value="PIK53293.1"/>
    <property type="molecule type" value="Genomic_DNA"/>
</dbReference>
<keyword evidence="3" id="KW-0732">Signal</keyword>
<feature type="disulfide bond" evidence="10">
    <location>
        <begin position="785"/>
        <end position="795"/>
    </location>
</feature>
<evidence type="ECO:0000313" key="13">
    <source>
        <dbReference type="EMBL" id="PIK53293.1"/>
    </source>
</evidence>
<evidence type="ECO:0000259" key="12">
    <source>
        <dbReference type="PROSITE" id="PS50287"/>
    </source>
</evidence>
<feature type="domain" description="SRCR" evidence="12">
    <location>
        <begin position="165"/>
        <end position="265"/>
    </location>
</feature>
<evidence type="ECO:0000256" key="11">
    <source>
        <dbReference type="SAM" id="Phobius"/>
    </source>
</evidence>
<feature type="disulfide bond" evidence="10">
    <location>
        <begin position="122"/>
        <end position="132"/>
    </location>
</feature>
<feature type="disulfide bond" evidence="10">
    <location>
        <begin position="203"/>
        <end position="264"/>
    </location>
</feature>
<keyword evidence="8" id="KW-0675">Receptor</keyword>
<accession>A0A2G8KZ44</accession>
<comment type="subcellular location">
    <subcellularLocation>
        <location evidence="1">Membrane</location>
        <topology evidence="1">Single-pass membrane protein</topology>
    </subcellularLocation>
</comment>
<dbReference type="PROSITE" id="PS00420">
    <property type="entry name" value="SRCR_1"/>
    <property type="match status" value="1"/>
</dbReference>
<dbReference type="STRING" id="307972.A0A2G8KZ44"/>
<keyword evidence="14" id="KW-1185">Reference proteome</keyword>
<dbReference type="PRINTS" id="PR00258">
    <property type="entry name" value="SPERACTRCPTR"/>
</dbReference>
<feature type="disulfide bond" evidence="10">
    <location>
        <begin position="677"/>
        <end position="687"/>
    </location>
</feature>
<sequence>MTIKILLCIAQTLHVRLSSNSLKMTVEHTLCMFVLIPMLYLQGEGFENGETRLVGGESPNQGRLEVYYQGKWGTVSGGSTWDLSDCSVTCRQLGFGQPLGCFSDAERFGEGIGEVAWEYVKCVGNEGLLGECDYSACVYGCSDHRRDVGVFCATDFPDGESNGDVRIIQGDLPNEGRLEVFYGGSWGTVCNAEWGLRDTDVVCRMLGYDRGVLPPDFIEYGGGEGLIMLQSVECKGYEQTLNDCVHSRWLKHNCGHHQDIGIRCINSEDLYEGAIQLLHGNTTSEAEGRVEVYHNQTWGSICADNWDLADATVVCRQLGFSGALKAVTDGFFGDSGRPIGIAVDGFRCRGTEGQLWECVRYPLYYSNCTSLFEAAVVCDTVPVGIYRTGDVRILEDSNVFEVYYAGAWGTICPQDWDVEDGDVICQWLSQSYAWKVSEWFDPSNTTSDVIVTDVQCTGDEGSIVECNTGQWHINDCAVKSFATVSCTEPDTSRVRLVGGSVPNEGRLEVFYGVWGTVCEEGFDLFDAQVVCRELGYRGAFAIREGGYFGEGTDPVLFEGLECTGSERTLYSCLKGDWGVTGCSHARDVGVICVPDYEEKGSEAAVRLRDGKNGNNEGRVEIFHDGEWGTVCDDNWSTYMYSDDAVCKQLGYKTSREAVTNGYFGEGTGNIMLDDVSCSVYDNFLYNCDHDGWFQHDCTHDEDVGVVCYIADHYDSRLRNGADAFSGNVEIFEGGTWHVIAFANFTQSEAEVVCHQRGLVEIDSVYLEAASLVDEHVPYFNGMFSCTGNEEDLRDCVMTPVDLTDSTEGLQPAFIQCNVDEGLTGGQIAAIVIGVLVGAFLIAGVMIFLLTRKQRTSSSV</sequence>
<evidence type="ECO:0000313" key="14">
    <source>
        <dbReference type="Proteomes" id="UP000230750"/>
    </source>
</evidence>
<dbReference type="FunFam" id="3.10.250.10:FF:000007">
    <property type="entry name" value="Soluble scavenger receptor cysteine-rich domain-containing protein SSC5D"/>
    <property type="match status" value="3"/>
</dbReference>
<dbReference type="FunFam" id="3.10.250.10:FF:000001">
    <property type="entry name" value="Lysyl oxidase 4 isoform X1"/>
    <property type="match status" value="1"/>
</dbReference>
<dbReference type="AlphaFoldDB" id="A0A2G8KZ44"/>
<keyword evidence="6 11" id="KW-0472">Membrane</keyword>
<dbReference type="SUPFAM" id="SSF56487">
    <property type="entry name" value="SRCR-like"/>
    <property type="match status" value="7"/>
</dbReference>
<feature type="disulfide bond" evidence="10">
    <location>
        <begin position="646"/>
        <end position="707"/>
    </location>
</feature>
<proteinExistence type="predicted"/>
<keyword evidence="9" id="KW-0325">Glycoprotein</keyword>
<dbReference type="GO" id="GO:0016020">
    <property type="term" value="C:membrane"/>
    <property type="evidence" value="ECO:0007669"/>
    <property type="project" value="UniProtKB-SubCell"/>
</dbReference>
<evidence type="ECO:0000256" key="6">
    <source>
        <dbReference type="ARBA" id="ARBA00023136"/>
    </source>
</evidence>
<feature type="disulfide bond" evidence="10">
    <location>
        <begin position="531"/>
        <end position="592"/>
    </location>
</feature>
<feature type="disulfide bond" evidence="10">
    <location>
        <begin position="456"/>
        <end position="466"/>
    </location>
</feature>
<comment type="caution">
    <text evidence="10">Lacks conserved residue(s) required for the propagation of feature annotation.</text>
</comment>
<dbReference type="InterPro" id="IPR001190">
    <property type="entry name" value="SRCR"/>
</dbReference>
<evidence type="ECO:0000256" key="8">
    <source>
        <dbReference type="ARBA" id="ARBA00023170"/>
    </source>
</evidence>
<feature type="domain" description="SRCR" evidence="12">
    <location>
        <begin position="51"/>
        <end position="153"/>
    </location>
</feature>
<feature type="domain" description="SRCR" evidence="12">
    <location>
        <begin position="494"/>
        <end position="593"/>
    </location>
</feature>
<dbReference type="PANTHER" id="PTHR19331">
    <property type="entry name" value="SCAVENGER RECEPTOR DOMAIN-CONTAINING"/>
    <property type="match status" value="1"/>
</dbReference>
<feature type="transmembrane region" description="Helical" evidence="11">
    <location>
        <begin position="827"/>
        <end position="849"/>
    </location>
</feature>
<feature type="domain" description="SRCR" evidence="12">
    <location>
        <begin position="605"/>
        <end position="708"/>
    </location>
</feature>
<feature type="disulfide bond" evidence="10">
    <location>
        <begin position="518"/>
        <end position="582"/>
    </location>
</feature>
<evidence type="ECO:0000256" key="4">
    <source>
        <dbReference type="ARBA" id="ARBA00022737"/>
    </source>
</evidence>
<keyword evidence="2 11" id="KW-0812">Transmembrane</keyword>
<evidence type="ECO:0000256" key="5">
    <source>
        <dbReference type="ARBA" id="ARBA00022989"/>
    </source>
</evidence>
<dbReference type="FunFam" id="3.10.250.10:FF:000016">
    <property type="entry name" value="Scavenger receptor cysteine-rich protein type 12"/>
    <property type="match status" value="1"/>
</dbReference>
<evidence type="ECO:0000256" key="2">
    <source>
        <dbReference type="ARBA" id="ARBA00022692"/>
    </source>
</evidence>
<gene>
    <name evidence="13" type="ORF">BSL78_09821</name>
</gene>
<evidence type="ECO:0000256" key="9">
    <source>
        <dbReference type="ARBA" id="ARBA00023180"/>
    </source>
</evidence>
<feature type="disulfide bond" evidence="10">
    <location>
        <begin position="425"/>
        <end position="486"/>
    </location>
</feature>
<dbReference type="PANTHER" id="PTHR19331:SF465">
    <property type="entry name" value="EGG PEPTIDE SPERACT RECEPTOR"/>
    <property type="match status" value="1"/>
</dbReference>
<feature type="disulfide bond" evidence="10">
    <location>
        <begin position="234"/>
        <end position="244"/>
    </location>
</feature>
<keyword evidence="4" id="KW-0677">Repeat</keyword>
<organism evidence="13 14">
    <name type="scientific">Stichopus japonicus</name>
    <name type="common">Sea cucumber</name>
    <dbReference type="NCBI Taxonomy" id="307972"/>
    <lineage>
        <taxon>Eukaryota</taxon>
        <taxon>Metazoa</taxon>
        <taxon>Echinodermata</taxon>
        <taxon>Eleutherozoa</taxon>
        <taxon>Echinozoa</taxon>
        <taxon>Holothuroidea</taxon>
        <taxon>Aspidochirotacea</taxon>
        <taxon>Aspidochirotida</taxon>
        <taxon>Stichopodidae</taxon>
        <taxon>Apostichopus</taxon>
    </lineage>
</organism>
<dbReference type="FunFam" id="3.10.250.10:FF:000011">
    <property type="entry name" value="Scavenger receptor class A member 5"/>
    <property type="match status" value="1"/>
</dbReference>
<evidence type="ECO:0000256" key="3">
    <source>
        <dbReference type="ARBA" id="ARBA00022729"/>
    </source>
</evidence>
<protein>
    <submittedName>
        <fullName evidence="13">Putative deleted in malignant brain tumors 1 protein-like</fullName>
    </submittedName>
</protein>
<dbReference type="Pfam" id="PF00530">
    <property type="entry name" value="SRCR"/>
    <property type="match status" value="7"/>
</dbReference>